<dbReference type="RefSeq" id="WP_170095578.1">
    <property type="nucleotide sequence ID" value="NZ_WOWA01000001.1"/>
</dbReference>
<evidence type="ECO:0000313" key="3">
    <source>
        <dbReference type="Proteomes" id="UP000641625"/>
    </source>
</evidence>
<gene>
    <name evidence="2" type="ORF">GOC77_00925</name>
</gene>
<dbReference type="InterPro" id="IPR058472">
    <property type="entry name" value="DUF8165"/>
</dbReference>
<comment type="caution">
    <text evidence="2">The sequence shown here is derived from an EMBL/GenBank/DDBJ whole genome shotgun (WGS) entry which is preliminary data.</text>
</comment>
<evidence type="ECO:0000259" key="1">
    <source>
        <dbReference type="Pfam" id="PF26489"/>
    </source>
</evidence>
<organism evidence="2 3">
    <name type="scientific">Haloarcula argentinensis</name>
    <dbReference type="NCBI Taxonomy" id="43776"/>
    <lineage>
        <taxon>Archaea</taxon>
        <taxon>Methanobacteriati</taxon>
        <taxon>Methanobacteriota</taxon>
        <taxon>Stenosarchaea group</taxon>
        <taxon>Halobacteria</taxon>
        <taxon>Halobacteriales</taxon>
        <taxon>Haloarculaceae</taxon>
        <taxon>Haloarcula</taxon>
    </lineage>
</organism>
<protein>
    <recommendedName>
        <fullName evidence="1">DUF8165 domain-containing protein</fullName>
    </recommendedName>
</protein>
<accession>A0A847UL29</accession>
<dbReference type="Pfam" id="PF26489">
    <property type="entry name" value="DUF8165"/>
    <property type="match status" value="1"/>
</dbReference>
<sequence>MSESTILESGSVLTVTLDGMASGYFLAQHPLTLVPVAELADSQKQVIEASLDDPLNIYRYVRLDETVASGENRSLMEFQS</sequence>
<proteinExistence type="predicted"/>
<reference evidence="2" key="1">
    <citation type="submission" date="2019-12" db="EMBL/GenBank/DDBJ databases">
        <title>Whole genome sequencing of Haloarcula argentinensis strain pws5.</title>
        <authorList>
            <person name="Verma D.K."/>
            <person name="Gopal K."/>
            <person name="Prasad E.S."/>
        </authorList>
    </citation>
    <scope>NUCLEOTIDE SEQUENCE</scope>
    <source>
        <strain evidence="2">Pws5</strain>
    </source>
</reference>
<name>A0A847UL29_HALAR</name>
<dbReference type="AlphaFoldDB" id="A0A847UL29"/>
<feature type="domain" description="DUF8165" evidence="1">
    <location>
        <begin position="8"/>
        <end position="79"/>
    </location>
</feature>
<evidence type="ECO:0000313" key="2">
    <source>
        <dbReference type="EMBL" id="NLV11858.1"/>
    </source>
</evidence>
<dbReference type="Proteomes" id="UP000641625">
    <property type="component" value="Unassembled WGS sequence"/>
</dbReference>
<dbReference type="EMBL" id="WOWA01000001">
    <property type="protein sequence ID" value="NLV11858.1"/>
    <property type="molecule type" value="Genomic_DNA"/>
</dbReference>